<dbReference type="AlphaFoldDB" id="A0A8H5Y0G7"/>
<feature type="region of interest" description="Disordered" evidence="1">
    <location>
        <begin position="291"/>
        <end position="361"/>
    </location>
</feature>
<accession>A0A8H5Y0G7</accession>
<comment type="caution">
    <text evidence="2">The sequence shown here is derived from an EMBL/GenBank/DDBJ whole genome shotgun (WGS) entry which is preliminary data.</text>
</comment>
<feature type="compositionally biased region" description="Polar residues" evidence="1">
    <location>
        <begin position="298"/>
        <end position="314"/>
    </location>
</feature>
<keyword evidence="3" id="KW-1185">Reference proteome</keyword>
<reference evidence="2 3" key="1">
    <citation type="submission" date="2020-05" db="EMBL/GenBank/DDBJ databases">
        <title>Identification and distribution of gene clusters putatively required for synthesis of sphingolipid metabolism inhibitors in phylogenetically diverse species of the filamentous fungus Fusarium.</title>
        <authorList>
            <person name="Kim H.-S."/>
            <person name="Busman M."/>
            <person name="Brown D.W."/>
            <person name="Divon H."/>
            <person name="Uhlig S."/>
            <person name="Proctor R.H."/>
        </authorList>
    </citation>
    <scope>NUCLEOTIDE SEQUENCE [LARGE SCALE GENOMIC DNA]</scope>
    <source>
        <strain evidence="2 3">NRRL 26131</strain>
    </source>
</reference>
<gene>
    <name evidence="2" type="ORF">FGLOB1_8991</name>
</gene>
<dbReference type="Proteomes" id="UP000532311">
    <property type="component" value="Unassembled WGS sequence"/>
</dbReference>
<name>A0A8H5Y0G7_9HYPO</name>
<evidence type="ECO:0000256" key="1">
    <source>
        <dbReference type="SAM" id="MobiDB-lite"/>
    </source>
</evidence>
<feature type="region of interest" description="Disordered" evidence="1">
    <location>
        <begin position="152"/>
        <end position="174"/>
    </location>
</feature>
<proteinExistence type="predicted"/>
<evidence type="ECO:0000313" key="2">
    <source>
        <dbReference type="EMBL" id="KAF5703553.1"/>
    </source>
</evidence>
<protein>
    <submittedName>
        <fullName evidence="2">Uncharacterized protein</fullName>
    </submittedName>
</protein>
<organism evidence="2 3">
    <name type="scientific">Fusarium globosum</name>
    <dbReference type="NCBI Taxonomy" id="78864"/>
    <lineage>
        <taxon>Eukaryota</taxon>
        <taxon>Fungi</taxon>
        <taxon>Dikarya</taxon>
        <taxon>Ascomycota</taxon>
        <taxon>Pezizomycotina</taxon>
        <taxon>Sordariomycetes</taxon>
        <taxon>Hypocreomycetidae</taxon>
        <taxon>Hypocreales</taxon>
        <taxon>Nectriaceae</taxon>
        <taxon>Fusarium</taxon>
        <taxon>Fusarium fujikuroi species complex</taxon>
    </lineage>
</organism>
<dbReference type="Gene3D" id="1.10.287.1490">
    <property type="match status" value="1"/>
</dbReference>
<dbReference type="EMBL" id="JAAQPF010000401">
    <property type="protein sequence ID" value="KAF5703553.1"/>
    <property type="molecule type" value="Genomic_DNA"/>
</dbReference>
<evidence type="ECO:0000313" key="3">
    <source>
        <dbReference type="Proteomes" id="UP000532311"/>
    </source>
</evidence>
<sequence length="361" mass="40969">MSAEQPREDTPSQREKDLSIKLEEAELVIQANSRREAELLSELLQAKTTLLEESQQRERRLSAQLKQTSADFDESQKREKQTLTQFEKLTSEFEALKKNADDPSVEMLQKEAALAASRQQERQLSMELQSVKNELSSYKDSRNPIERELADAKKDLERSRNSATEQSARLDEANKKVRELSKEVEQSKQKISDMGRASVHAGRNFSSLWTRYNRLQESNKNNRYYQQSTYQWPPPPAPSQSFRFDDQPRDVNPIFDFNLGANQQGSQVNVAQGSGTQTHSAATFGAVSAIQPGGSRPFSHNGSSQPNSSFNSFRPATLKHNILSNPPPPMALETRNGNKIIRPSKVQPIPRDLRRRHSFSE</sequence>